<dbReference type="GO" id="GO:0016491">
    <property type="term" value="F:oxidoreductase activity"/>
    <property type="evidence" value="ECO:0007669"/>
    <property type="project" value="UniProtKB-KW"/>
</dbReference>
<evidence type="ECO:0000259" key="3">
    <source>
        <dbReference type="Pfam" id="PF00724"/>
    </source>
</evidence>
<feature type="non-terminal residue" evidence="4">
    <location>
        <position position="1"/>
    </location>
</feature>
<organism evidence="4">
    <name type="scientific">marine sediment metagenome</name>
    <dbReference type="NCBI Taxonomy" id="412755"/>
    <lineage>
        <taxon>unclassified sequences</taxon>
        <taxon>metagenomes</taxon>
        <taxon>ecological metagenomes</taxon>
    </lineage>
</organism>
<gene>
    <name evidence="4" type="ORF">S01H4_41744</name>
</gene>
<dbReference type="InterPro" id="IPR051799">
    <property type="entry name" value="NADH_flavin_oxidoreductase"/>
</dbReference>
<dbReference type="SUPFAM" id="SSF51395">
    <property type="entry name" value="FMN-linked oxidoreductases"/>
    <property type="match status" value="1"/>
</dbReference>
<dbReference type="GO" id="GO:0010181">
    <property type="term" value="F:FMN binding"/>
    <property type="evidence" value="ECO:0007669"/>
    <property type="project" value="InterPro"/>
</dbReference>
<dbReference type="InterPro" id="IPR001155">
    <property type="entry name" value="OxRdtase_FMN_N"/>
</dbReference>
<keyword evidence="1" id="KW-0285">Flavoprotein</keyword>
<accession>X1D918</accession>
<dbReference type="Gene3D" id="3.20.20.70">
    <property type="entry name" value="Aldolase class I"/>
    <property type="match status" value="1"/>
</dbReference>
<evidence type="ECO:0000256" key="2">
    <source>
        <dbReference type="ARBA" id="ARBA00023002"/>
    </source>
</evidence>
<reference evidence="4" key="1">
    <citation type="journal article" date="2014" name="Front. Microbiol.">
        <title>High frequency of phylogenetically diverse reductive dehalogenase-homologous genes in deep subseafloor sedimentary metagenomes.</title>
        <authorList>
            <person name="Kawai M."/>
            <person name="Futagami T."/>
            <person name="Toyoda A."/>
            <person name="Takaki Y."/>
            <person name="Nishi S."/>
            <person name="Hori S."/>
            <person name="Arai W."/>
            <person name="Tsubouchi T."/>
            <person name="Morono Y."/>
            <person name="Uchiyama I."/>
            <person name="Ito T."/>
            <person name="Fujiyama A."/>
            <person name="Inagaki F."/>
            <person name="Takami H."/>
        </authorList>
    </citation>
    <scope>NUCLEOTIDE SEQUENCE</scope>
    <source>
        <strain evidence="4">Expedition CK06-06</strain>
    </source>
</reference>
<sequence length="213" mass="23992">LHAAHGYLLSQFLSPYTNKRTDGYGGSTENRIKIIEEIYEKTVDMVGKDFPILIKMNVDDFLEGGIKLDESMKIAEKFSRMGFAAIETSGCMWEVILRTKKELGWHPAFNPEARIDINSKEKEAYHLPYAKEIKKVIKIPLILVGGIRSLDVIEKILNEENADFIGLCRPLIREPDLPNKWLKGIGKITCECISCNGCTASLLSGSLRCTQKK</sequence>
<evidence type="ECO:0000313" key="4">
    <source>
        <dbReference type="EMBL" id="GAH01549.1"/>
    </source>
</evidence>
<feature type="domain" description="NADH:flavin oxidoreductase/NADH oxidase N-terminal" evidence="3">
    <location>
        <begin position="2"/>
        <end position="185"/>
    </location>
</feature>
<dbReference type="PANTHER" id="PTHR43656">
    <property type="entry name" value="BINDING OXIDOREDUCTASE, PUTATIVE (AFU_ORTHOLOGUE AFUA_2G08260)-RELATED"/>
    <property type="match status" value="1"/>
</dbReference>
<evidence type="ECO:0000256" key="1">
    <source>
        <dbReference type="ARBA" id="ARBA00022630"/>
    </source>
</evidence>
<keyword evidence="2" id="KW-0560">Oxidoreductase</keyword>
<dbReference type="Pfam" id="PF00724">
    <property type="entry name" value="Oxidored_FMN"/>
    <property type="match status" value="1"/>
</dbReference>
<dbReference type="AlphaFoldDB" id="X1D918"/>
<comment type="caution">
    <text evidence="4">The sequence shown here is derived from an EMBL/GenBank/DDBJ whole genome shotgun (WGS) entry which is preliminary data.</text>
</comment>
<dbReference type="EMBL" id="BART01022854">
    <property type="protein sequence ID" value="GAH01549.1"/>
    <property type="molecule type" value="Genomic_DNA"/>
</dbReference>
<dbReference type="InterPro" id="IPR013785">
    <property type="entry name" value="Aldolase_TIM"/>
</dbReference>
<proteinExistence type="predicted"/>
<name>X1D918_9ZZZZ</name>
<protein>
    <recommendedName>
        <fullName evidence="3">NADH:flavin oxidoreductase/NADH oxidase N-terminal domain-containing protein</fullName>
    </recommendedName>
</protein>
<dbReference type="PANTHER" id="PTHR43656:SF2">
    <property type="entry name" value="BINDING OXIDOREDUCTASE, PUTATIVE (AFU_ORTHOLOGUE AFUA_2G08260)-RELATED"/>
    <property type="match status" value="1"/>
</dbReference>